<evidence type="ECO:0000256" key="6">
    <source>
        <dbReference type="ARBA" id="ARBA00022679"/>
    </source>
</evidence>
<dbReference type="SUPFAM" id="SSF55874">
    <property type="entry name" value="ATPase domain of HSP90 chaperone/DNA topoisomerase II/histidine kinase"/>
    <property type="match status" value="1"/>
</dbReference>
<dbReference type="STRING" id="768710.DesyoDRAFT_3756"/>
<dbReference type="Gene3D" id="6.10.340.10">
    <property type="match status" value="1"/>
</dbReference>
<evidence type="ECO:0000256" key="3">
    <source>
        <dbReference type="ARBA" id="ARBA00012438"/>
    </source>
</evidence>
<dbReference type="RefSeq" id="WP_007785312.1">
    <property type="nucleotide sequence ID" value="NZ_CM001441.1"/>
</dbReference>
<dbReference type="InterPro" id="IPR050398">
    <property type="entry name" value="HssS/ArlS-like"/>
</dbReference>
<dbReference type="Gene3D" id="1.10.287.130">
    <property type="match status" value="1"/>
</dbReference>
<dbReference type="EC" id="2.7.13.3" evidence="3"/>
<feature type="transmembrane region" description="Helical" evidence="14">
    <location>
        <begin position="154"/>
        <end position="176"/>
    </location>
</feature>
<evidence type="ECO:0000256" key="5">
    <source>
        <dbReference type="ARBA" id="ARBA00022553"/>
    </source>
</evidence>
<evidence type="ECO:0000256" key="4">
    <source>
        <dbReference type="ARBA" id="ARBA00022475"/>
    </source>
</evidence>
<evidence type="ECO:0000313" key="17">
    <source>
        <dbReference type="EMBL" id="EHQ90744.1"/>
    </source>
</evidence>
<dbReference type="HOGENOM" id="CLU_000445_89_6_9"/>
<comment type="subcellular location">
    <subcellularLocation>
        <location evidence="2">Cell membrane</location>
        <topology evidence="2">Multi-pass membrane protein</topology>
    </subcellularLocation>
</comment>
<evidence type="ECO:0000256" key="1">
    <source>
        <dbReference type="ARBA" id="ARBA00000085"/>
    </source>
</evidence>
<dbReference type="eggNOG" id="COG5002">
    <property type="taxonomic scope" value="Bacteria"/>
</dbReference>
<dbReference type="PROSITE" id="PS50885">
    <property type="entry name" value="HAMP"/>
    <property type="match status" value="1"/>
</dbReference>
<dbReference type="SUPFAM" id="SSF47384">
    <property type="entry name" value="Homodimeric domain of signal transducing histidine kinase"/>
    <property type="match status" value="1"/>
</dbReference>
<dbReference type="FunFam" id="3.30.565.10:FF:000006">
    <property type="entry name" value="Sensor histidine kinase WalK"/>
    <property type="match status" value="1"/>
</dbReference>
<gene>
    <name evidence="17" type="ORF">DesyoDRAFT_3756</name>
</gene>
<evidence type="ECO:0000256" key="14">
    <source>
        <dbReference type="SAM" id="Phobius"/>
    </source>
</evidence>
<feature type="transmembrane region" description="Helical" evidence="14">
    <location>
        <begin position="12"/>
        <end position="38"/>
    </location>
</feature>
<dbReference type="SMART" id="SM00304">
    <property type="entry name" value="HAMP"/>
    <property type="match status" value="1"/>
</dbReference>
<keyword evidence="12" id="KW-0902">Two-component regulatory system</keyword>
<keyword evidence="10" id="KW-0067">ATP-binding</keyword>
<dbReference type="PRINTS" id="PR00344">
    <property type="entry name" value="BCTRLSENSOR"/>
</dbReference>
<evidence type="ECO:0000256" key="9">
    <source>
        <dbReference type="ARBA" id="ARBA00022777"/>
    </source>
</evidence>
<dbReference type="SMART" id="SM00387">
    <property type="entry name" value="HATPase_c"/>
    <property type="match status" value="1"/>
</dbReference>
<dbReference type="CDD" id="cd00075">
    <property type="entry name" value="HATPase"/>
    <property type="match status" value="1"/>
</dbReference>
<feature type="domain" description="Histidine kinase" evidence="15">
    <location>
        <begin position="249"/>
        <end position="466"/>
    </location>
</feature>
<dbReference type="InterPro" id="IPR003594">
    <property type="entry name" value="HATPase_dom"/>
</dbReference>
<dbReference type="Pfam" id="PF00672">
    <property type="entry name" value="HAMP"/>
    <property type="match status" value="1"/>
</dbReference>
<dbReference type="AlphaFoldDB" id="H5XWU5"/>
<sequence>MKKKLSNQFLTNYMVVFLLTILTTAFAFMLLSFASGLISDTLAKNRFPASSIIKEDYTKIDASPVVQNGGGVQVVDKEYRVIYSNGLDTIGKSQLSAEEFTGFLTESKGKSYHYDILYQPGGEFWLIVTFPTSIRLDFSLVYNKEASAGDFVRAGGAMVSVALIYLLMLALFTFLFSRITAASITVPLRKLCDGTRLLREGDYSVRVDLRLKNEFAELQNTFNDMAARIEHEISLRKKSEDNRRRLILDISHDLKNPMSSIQGYAEMCMKKPELPEQERGAYLQTIHQNSRRANRLLTELFELSQMDSPDFSIKPIKTELCEYLRQVCGGLVPQLERAGFRYEFEIPEESVFALLDTERFGRIIQNLSDNTVRYNPQGTTVAVGLTAQDHQAVIHFHDDGSGIPAHLTEDIFKPFVRADNSRNSKTGGSGLGLSIAKKIAQAHGGDLTLDSDGNKGSTFRITVPTI</sequence>
<dbReference type="PROSITE" id="PS50109">
    <property type="entry name" value="HIS_KIN"/>
    <property type="match status" value="1"/>
</dbReference>
<dbReference type="EMBL" id="CM001441">
    <property type="protein sequence ID" value="EHQ90744.1"/>
    <property type="molecule type" value="Genomic_DNA"/>
</dbReference>
<keyword evidence="5" id="KW-0597">Phosphoprotein</keyword>
<protein>
    <recommendedName>
        <fullName evidence="3">histidine kinase</fullName>
        <ecNumber evidence="3">2.7.13.3</ecNumber>
    </recommendedName>
</protein>
<keyword evidence="11 14" id="KW-1133">Transmembrane helix</keyword>
<dbReference type="Gene3D" id="3.30.565.10">
    <property type="entry name" value="Histidine kinase-like ATPase, C-terminal domain"/>
    <property type="match status" value="1"/>
</dbReference>
<dbReference type="GO" id="GO:0005886">
    <property type="term" value="C:plasma membrane"/>
    <property type="evidence" value="ECO:0007669"/>
    <property type="project" value="UniProtKB-SubCell"/>
</dbReference>
<dbReference type="CDD" id="cd00082">
    <property type="entry name" value="HisKA"/>
    <property type="match status" value="1"/>
</dbReference>
<dbReference type="InterPro" id="IPR036890">
    <property type="entry name" value="HATPase_C_sf"/>
</dbReference>
<proteinExistence type="predicted"/>
<dbReference type="CDD" id="cd06225">
    <property type="entry name" value="HAMP"/>
    <property type="match status" value="1"/>
</dbReference>
<keyword evidence="18" id="KW-1185">Reference proteome</keyword>
<evidence type="ECO:0000259" key="15">
    <source>
        <dbReference type="PROSITE" id="PS50109"/>
    </source>
</evidence>
<dbReference type="InterPro" id="IPR003660">
    <property type="entry name" value="HAMP_dom"/>
</dbReference>
<dbReference type="GO" id="GO:0005524">
    <property type="term" value="F:ATP binding"/>
    <property type="evidence" value="ECO:0007669"/>
    <property type="project" value="UniProtKB-KW"/>
</dbReference>
<dbReference type="OrthoDB" id="112712at2"/>
<dbReference type="PANTHER" id="PTHR45528:SF1">
    <property type="entry name" value="SENSOR HISTIDINE KINASE CPXA"/>
    <property type="match status" value="1"/>
</dbReference>
<evidence type="ECO:0000256" key="2">
    <source>
        <dbReference type="ARBA" id="ARBA00004651"/>
    </source>
</evidence>
<dbReference type="Pfam" id="PF00512">
    <property type="entry name" value="HisKA"/>
    <property type="match status" value="1"/>
</dbReference>
<dbReference type="GO" id="GO:0000155">
    <property type="term" value="F:phosphorelay sensor kinase activity"/>
    <property type="evidence" value="ECO:0007669"/>
    <property type="project" value="InterPro"/>
</dbReference>
<keyword evidence="8" id="KW-0547">Nucleotide-binding</keyword>
<keyword evidence="7 14" id="KW-0812">Transmembrane</keyword>
<evidence type="ECO:0000256" key="13">
    <source>
        <dbReference type="ARBA" id="ARBA00023136"/>
    </source>
</evidence>
<evidence type="ECO:0000256" key="10">
    <source>
        <dbReference type="ARBA" id="ARBA00022840"/>
    </source>
</evidence>
<organism evidence="17 18">
    <name type="scientific">Desulfosporosinus youngiae DSM 17734</name>
    <dbReference type="NCBI Taxonomy" id="768710"/>
    <lineage>
        <taxon>Bacteria</taxon>
        <taxon>Bacillati</taxon>
        <taxon>Bacillota</taxon>
        <taxon>Clostridia</taxon>
        <taxon>Eubacteriales</taxon>
        <taxon>Desulfitobacteriaceae</taxon>
        <taxon>Desulfosporosinus</taxon>
    </lineage>
</organism>
<reference evidence="17 18" key="1">
    <citation type="submission" date="2011-11" db="EMBL/GenBank/DDBJ databases">
        <title>The Noncontiguous Finished genome of Desulfosporosinus youngiae DSM 17734.</title>
        <authorList>
            <consortium name="US DOE Joint Genome Institute (JGI-PGF)"/>
            <person name="Lucas S."/>
            <person name="Han J."/>
            <person name="Lapidus A."/>
            <person name="Cheng J.-F."/>
            <person name="Goodwin L."/>
            <person name="Pitluck S."/>
            <person name="Peters L."/>
            <person name="Ovchinnikova G."/>
            <person name="Lu M."/>
            <person name="Land M.L."/>
            <person name="Hauser L."/>
            <person name="Pester M."/>
            <person name="Spring S."/>
            <person name="Ollivier B."/>
            <person name="Rattei T."/>
            <person name="Klenk H.-P."/>
            <person name="Wagner M."/>
            <person name="Loy A."/>
            <person name="Woyke T.J."/>
        </authorList>
    </citation>
    <scope>NUCLEOTIDE SEQUENCE [LARGE SCALE GENOMIC DNA]</scope>
    <source>
        <strain evidence="17 18">DSM 17734</strain>
    </source>
</reference>
<evidence type="ECO:0000256" key="7">
    <source>
        <dbReference type="ARBA" id="ARBA00022692"/>
    </source>
</evidence>
<keyword evidence="13 14" id="KW-0472">Membrane</keyword>
<dbReference type="SUPFAM" id="SSF158472">
    <property type="entry name" value="HAMP domain-like"/>
    <property type="match status" value="1"/>
</dbReference>
<dbReference type="InterPro" id="IPR003661">
    <property type="entry name" value="HisK_dim/P_dom"/>
</dbReference>
<comment type="catalytic activity">
    <reaction evidence="1">
        <text>ATP + protein L-histidine = ADP + protein N-phospho-L-histidine.</text>
        <dbReference type="EC" id="2.7.13.3"/>
    </reaction>
</comment>
<feature type="domain" description="HAMP" evidence="16">
    <location>
        <begin position="182"/>
        <end position="234"/>
    </location>
</feature>
<dbReference type="Pfam" id="PF02518">
    <property type="entry name" value="HATPase_c"/>
    <property type="match status" value="1"/>
</dbReference>
<keyword evidence="4" id="KW-1003">Cell membrane</keyword>
<dbReference type="PANTHER" id="PTHR45528">
    <property type="entry name" value="SENSOR HISTIDINE KINASE CPXA"/>
    <property type="match status" value="1"/>
</dbReference>
<dbReference type="Proteomes" id="UP000005104">
    <property type="component" value="Chromosome"/>
</dbReference>
<accession>H5XWU5</accession>
<evidence type="ECO:0000256" key="8">
    <source>
        <dbReference type="ARBA" id="ARBA00022741"/>
    </source>
</evidence>
<evidence type="ECO:0000313" key="18">
    <source>
        <dbReference type="Proteomes" id="UP000005104"/>
    </source>
</evidence>
<dbReference type="InterPro" id="IPR005467">
    <property type="entry name" value="His_kinase_dom"/>
</dbReference>
<evidence type="ECO:0000256" key="12">
    <source>
        <dbReference type="ARBA" id="ARBA00023012"/>
    </source>
</evidence>
<keyword evidence="9 17" id="KW-0418">Kinase</keyword>
<evidence type="ECO:0000256" key="11">
    <source>
        <dbReference type="ARBA" id="ARBA00022989"/>
    </source>
</evidence>
<name>H5XWU5_9FIRM</name>
<keyword evidence="6" id="KW-0808">Transferase</keyword>
<dbReference type="InterPro" id="IPR004358">
    <property type="entry name" value="Sig_transdc_His_kin-like_C"/>
</dbReference>
<dbReference type="SMART" id="SM00388">
    <property type="entry name" value="HisKA"/>
    <property type="match status" value="1"/>
</dbReference>
<dbReference type="InterPro" id="IPR036097">
    <property type="entry name" value="HisK_dim/P_sf"/>
</dbReference>
<evidence type="ECO:0000259" key="16">
    <source>
        <dbReference type="PROSITE" id="PS50885"/>
    </source>
</evidence>